<keyword evidence="3 5" id="KW-1133">Transmembrane helix</keyword>
<evidence type="ECO:0000256" key="1">
    <source>
        <dbReference type="ARBA" id="ARBA00004141"/>
    </source>
</evidence>
<dbReference type="GO" id="GO:0009403">
    <property type="term" value="P:toxin biosynthetic process"/>
    <property type="evidence" value="ECO:0007669"/>
    <property type="project" value="InterPro"/>
</dbReference>
<evidence type="ECO:0000256" key="3">
    <source>
        <dbReference type="ARBA" id="ARBA00022989"/>
    </source>
</evidence>
<evidence type="ECO:0000256" key="4">
    <source>
        <dbReference type="ARBA" id="ARBA00023136"/>
    </source>
</evidence>
<dbReference type="Pfam" id="PF02674">
    <property type="entry name" value="Colicin_V"/>
    <property type="match status" value="1"/>
</dbReference>
<dbReference type="PANTHER" id="PTHR37306">
    <property type="entry name" value="COLICIN V PRODUCTION PROTEIN"/>
    <property type="match status" value="1"/>
</dbReference>
<name>G5KC90_9STRE</name>
<dbReference type="InterPro" id="IPR003825">
    <property type="entry name" value="Colicin-V_CvpA"/>
</dbReference>
<dbReference type="STRING" id="764291.STRUR_0404"/>
<dbReference type="Proteomes" id="UP000005388">
    <property type="component" value="Unassembled WGS sequence"/>
</dbReference>
<reference evidence="6 7" key="1">
    <citation type="journal article" date="2014" name="Int. J. Syst. Evol. Microbiol.">
        <title>Phylogenomics and the dynamic genome evolution of the genus Streptococcus.</title>
        <authorList>
            <consortium name="The Broad Institute Genome Sequencing Platform"/>
            <person name="Richards V.P."/>
            <person name="Palmer S.R."/>
            <person name="Pavinski Bitar P.D."/>
            <person name="Qin X."/>
            <person name="Weinstock G.M."/>
            <person name="Highlander S.K."/>
            <person name="Town C.D."/>
            <person name="Burne R.A."/>
            <person name="Stanhope M.J."/>
        </authorList>
    </citation>
    <scope>NUCLEOTIDE SEQUENCE [LARGE SCALE GENOMIC DNA]</scope>
    <source>
        <strain evidence="6 7">2285-97</strain>
    </source>
</reference>
<dbReference type="RefSeq" id="WP_006738576.1">
    <property type="nucleotide sequence ID" value="NZ_AEUZ02000001.1"/>
</dbReference>
<keyword evidence="7" id="KW-1185">Reference proteome</keyword>
<dbReference type="AlphaFoldDB" id="G5KC90"/>
<proteinExistence type="predicted"/>
<dbReference type="PANTHER" id="PTHR37306:SF1">
    <property type="entry name" value="COLICIN V PRODUCTION PROTEIN"/>
    <property type="match status" value="1"/>
</dbReference>
<keyword evidence="4 5" id="KW-0472">Membrane</keyword>
<feature type="transmembrane region" description="Helical" evidence="5">
    <location>
        <begin position="79"/>
        <end position="107"/>
    </location>
</feature>
<dbReference type="GO" id="GO:0016020">
    <property type="term" value="C:membrane"/>
    <property type="evidence" value="ECO:0007669"/>
    <property type="project" value="UniProtKB-SubCell"/>
</dbReference>
<gene>
    <name evidence="6" type="ORF">STRUR_0404</name>
</gene>
<accession>G5KC90</accession>
<feature type="transmembrane region" description="Helical" evidence="5">
    <location>
        <begin position="119"/>
        <end position="145"/>
    </location>
</feature>
<dbReference type="EMBL" id="AEUZ02000001">
    <property type="protein sequence ID" value="EHJ55787.1"/>
    <property type="molecule type" value="Genomic_DNA"/>
</dbReference>
<organism evidence="6 7">
    <name type="scientific">Streptococcus urinalis 2285-97</name>
    <dbReference type="NCBI Taxonomy" id="764291"/>
    <lineage>
        <taxon>Bacteria</taxon>
        <taxon>Bacillati</taxon>
        <taxon>Bacillota</taxon>
        <taxon>Bacilli</taxon>
        <taxon>Lactobacillales</taxon>
        <taxon>Streptococcaceae</taxon>
        <taxon>Streptococcus</taxon>
    </lineage>
</organism>
<evidence type="ECO:0000313" key="6">
    <source>
        <dbReference type="EMBL" id="EHJ55787.1"/>
    </source>
</evidence>
<comment type="subcellular location">
    <subcellularLocation>
        <location evidence="1">Membrane</location>
        <topology evidence="1">Multi-pass membrane protein</topology>
    </subcellularLocation>
</comment>
<sequence length="181" mass="20533">MLSLLILIILCWQFYIGYSRGIILQSFYFLGSIVALFIAKAHYQTLAQKITLWLPYSNPAEDAKLSFFKSVSIFDLSEVYYAGAAFVMIFIAVYCLVRLIGILVHFAPVDYFDAYYYKIISGLLAVIVAVFVFSMVGTVLATIPFPILQSHLASSHLMVFLINHLPIFSHLWQTLWVDAVL</sequence>
<evidence type="ECO:0000256" key="2">
    <source>
        <dbReference type="ARBA" id="ARBA00022692"/>
    </source>
</evidence>
<dbReference type="eggNOG" id="COG1286">
    <property type="taxonomic scope" value="Bacteria"/>
</dbReference>
<comment type="caution">
    <text evidence="6">The sequence shown here is derived from an EMBL/GenBank/DDBJ whole genome shotgun (WGS) entry which is preliminary data.</text>
</comment>
<evidence type="ECO:0000256" key="5">
    <source>
        <dbReference type="SAM" id="Phobius"/>
    </source>
</evidence>
<keyword evidence="2 5" id="KW-0812">Transmembrane</keyword>
<evidence type="ECO:0000313" key="7">
    <source>
        <dbReference type="Proteomes" id="UP000005388"/>
    </source>
</evidence>
<protein>
    <submittedName>
        <fullName evidence="6">CvpA family protein</fullName>
    </submittedName>
</protein>